<keyword evidence="2" id="KW-0812">Transmembrane</keyword>
<protein>
    <submittedName>
        <fullName evidence="3">Uncharacterized protein</fullName>
    </submittedName>
</protein>
<proteinExistence type="predicted"/>
<feature type="transmembrane region" description="Helical" evidence="2">
    <location>
        <begin position="204"/>
        <end position="224"/>
    </location>
</feature>
<reference evidence="3 4" key="1">
    <citation type="submission" date="2016-03" db="EMBL/GenBank/DDBJ databases">
        <title>Whole genome sequencing of Grifola frondosa 9006-11.</title>
        <authorList>
            <person name="Min B."/>
            <person name="Park H."/>
            <person name="Kim J.-G."/>
            <person name="Cho H."/>
            <person name="Oh Y.-L."/>
            <person name="Kong W.-S."/>
            <person name="Choi I.-G."/>
        </authorList>
    </citation>
    <scope>NUCLEOTIDE SEQUENCE [LARGE SCALE GENOMIC DNA]</scope>
    <source>
        <strain evidence="3 4">9006-11</strain>
    </source>
</reference>
<evidence type="ECO:0000313" key="4">
    <source>
        <dbReference type="Proteomes" id="UP000092993"/>
    </source>
</evidence>
<evidence type="ECO:0000256" key="2">
    <source>
        <dbReference type="SAM" id="Phobius"/>
    </source>
</evidence>
<feature type="transmembrane region" description="Helical" evidence="2">
    <location>
        <begin position="278"/>
        <end position="301"/>
    </location>
</feature>
<keyword evidence="2" id="KW-1133">Transmembrane helix</keyword>
<sequence>MPPLQSGSEVKLQELDSRFSIDPFDEKEHHPNLPAKANRRRRRKEQRQRRKGARRSSSEDEDSGWEVEPQYQFADWTRPWAVVVAERQAAEARVAQETVERERTDATAREVDVAKTLPVGEAMEGIESKREIPAEEAQQSRKEDGRRILGSHTRHTTAFREAVSLFAETFTALSTRFLSGTVAQAAYLAIVAATFAFAATSQAAFPFALFTWSFLLSGTVAQAVHLAVAQAAYLAIVATTFAFAAISQAAFPFALFTWSSLLSRTVAQAVHLAVAQAAYLAIVATTFAFAAISQAAFPFALFTRSSFSLGPCAGGPSHGRACGLSRDRGGNVRLCRDLSGGVPARPLHAVVPSPRNRRGDSGCPCIDDSVSI</sequence>
<gene>
    <name evidence="3" type="ORF">A0H81_03291</name>
</gene>
<evidence type="ECO:0000256" key="1">
    <source>
        <dbReference type="SAM" id="MobiDB-lite"/>
    </source>
</evidence>
<feature type="compositionally biased region" description="Basic and acidic residues" evidence="1">
    <location>
        <begin position="126"/>
        <end position="147"/>
    </location>
</feature>
<organism evidence="3 4">
    <name type="scientific">Grifola frondosa</name>
    <name type="common">Maitake</name>
    <name type="synonym">Polyporus frondosus</name>
    <dbReference type="NCBI Taxonomy" id="5627"/>
    <lineage>
        <taxon>Eukaryota</taxon>
        <taxon>Fungi</taxon>
        <taxon>Dikarya</taxon>
        <taxon>Basidiomycota</taxon>
        <taxon>Agaricomycotina</taxon>
        <taxon>Agaricomycetes</taxon>
        <taxon>Polyporales</taxon>
        <taxon>Grifolaceae</taxon>
        <taxon>Grifola</taxon>
    </lineage>
</organism>
<evidence type="ECO:0000313" key="3">
    <source>
        <dbReference type="EMBL" id="OBZ76018.1"/>
    </source>
</evidence>
<feature type="compositionally biased region" description="Basic and acidic residues" evidence="1">
    <location>
        <begin position="11"/>
        <end position="31"/>
    </location>
</feature>
<name>A0A1C7MGR2_GRIFR</name>
<feature type="region of interest" description="Disordered" evidence="1">
    <location>
        <begin position="1"/>
        <end position="67"/>
    </location>
</feature>
<accession>A0A1C7MGR2</accession>
<feature type="compositionally biased region" description="Basic residues" evidence="1">
    <location>
        <begin position="37"/>
        <end position="54"/>
    </location>
</feature>
<comment type="caution">
    <text evidence="3">The sequence shown here is derived from an EMBL/GenBank/DDBJ whole genome shotgun (WGS) entry which is preliminary data.</text>
</comment>
<dbReference type="Proteomes" id="UP000092993">
    <property type="component" value="Unassembled WGS sequence"/>
</dbReference>
<feature type="transmembrane region" description="Helical" evidence="2">
    <location>
        <begin position="231"/>
        <end position="258"/>
    </location>
</feature>
<keyword evidence="2" id="KW-0472">Membrane</keyword>
<feature type="transmembrane region" description="Helical" evidence="2">
    <location>
        <begin position="177"/>
        <end position="198"/>
    </location>
</feature>
<dbReference type="EMBL" id="LUGG01000003">
    <property type="protein sequence ID" value="OBZ76018.1"/>
    <property type="molecule type" value="Genomic_DNA"/>
</dbReference>
<dbReference type="AlphaFoldDB" id="A0A1C7MGR2"/>
<feature type="region of interest" description="Disordered" evidence="1">
    <location>
        <begin position="122"/>
        <end position="148"/>
    </location>
</feature>
<keyword evidence="4" id="KW-1185">Reference proteome</keyword>